<comment type="caution">
    <text evidence="8">The sequence shown here is derived from an EMBL/GenBank/DDBJ whole genome shotgun (WGS) entry which is preliminary data.</text>
</comment>
<organism evidence="8 9">
    <name type="scientific">Rhizoctonia solani</name>
    <dbReference type="NCBI Taxonomy" id="456999"/>
    <lineage>
        <taxon>Eukaryota</taxon>
        <taxon>Fungi</taxon>
        <taxon>Dikarya</taxon>
        <taxon>Basidiomycota</taxon>
        <taxon>Agaricomycotina</taxon>
        <taxon>Agaricomycetes</taxon>
        <taxon>Cantharellales</taxon>
        <taxon>Ceratobasidiaceae</taxon>
        <taxon>Rhizoctonia</taxon>
    </lineage>
</organism>
<evidence type="ECO:0000256" key="2">
    <source>
        <dbReference type="ARBA" id="ARBA00022692"/>
    </source>
</evidence>
<feature type="transmembrane region" description="Helical" evidence="6">
    <location>
        <begin position="144"/>
        <end position="162"/>
    </location>
</feature>
<evidence type="ECO:0000313" key="8">
    <source>
        <dbReference type="EMBL" id="CAE7128424.1"/>
    </source>
</evidence>
<dbReference type="EMBL" id="CAJNJQ010001243">
    <property type="protein sequence ID" value="CAE7128424.1"/>
    <property type="molecule type" value="Genomic_DNA"/>
</dbReference>
<feature type="transmembrane region" description="Helical" evidence="6">
    <location>
        <begin position="83"/>
        <end position="102"/>
    </location>
</feature>
<feature type="transmembrane region" description="Helical" evidence="6">
    <location>
        <begin position="5"/>
        <end position="26"/>
    </location>
</feature>
<feature type="transmembrane region" description="Helical" evidence="6">
    <location>
        <begin position="230"/>
        <end position="249"/>
    </location>
</feature>
<dbReference type="AlphaFoldDB" id="A0A8H3HXN6"/>
<evidence type="ECO:0000256" key="6">
    <source>
        <dbReference type="SAM" id="Phobius"/>
    </source>
</evidence>
<name>A0A8H3HXN6_9AGAM</name>
<feature type="transmembrane region" description="Helical" evidence="6">
    <location>
        <begin position="109"/>
        <end position="129"/>
    </location>
</feature>
<evidence type="ECO:0000256" key="4">
    <source>
        <dbReference type="ARBA" id="ARBA00023136"/>
    </source>
</evidence>
<comment type="subcellular location">
    <subcellularLocation>
        <location evidence="1">Membrane</location>
        <topology evidence="1">Multi-pass membrane protein</topology>
    </subcellularLocation>
</comment>
<accession>A0A8H3HXN6</accession>
<gene>
    <name evidence="8" type="ORF">RDB_LOCUS62018</name>
</gene>
<keyword evidence="2 6" id="KW-0812">Transmembrane</keyword>
<dbReference type="GO" id="GO:0016020">
    <property type="term" value="C:membrane"/>
    <property type="evidence" value="ECO:0007669"/>
    <property type="project" value="UniProtKB-SubCell"/>
</dbReference>
<feature type="transmembrane region" description="Helical" evidence="6">
    <location>
        <begin position="202"/>
        <end position="223"/>
    </location>
</feature>
<feature type="domain" description="TM7S3/TM198-like" evidence="7">
    <location>
        <begin position="89"/>
        <end position="302"/>
    </location>
</feature>
<protein>
    <recommendedName>
        <fullName evidence="7">TM7S3/TM198-like domain-containing protein</fullName>
    </recommendedName>
</protein>
<sequence length="584" mass="61538">MHKAILLGTLPQIYVCFYFVLLGFSLDNVEARPTLVSRAIIRPIPMPGFSVSVFDDATGAPIPQVQASDGGGLIGGKVLSAPGLVWAISAAVIGVPLGLAGVKLWRVTTALGGGLTLAFAMWTALVNTISENGLAPSQSMSDMLILLITGVAFLVGMVGGAFRLMVLPAMAAICALGGSSVAVRGIILRPGLLVPPGQNRQLAFVNILIVVVGALSGGLGVIFKQRESMIFSTSCIGSFLAALAIDLLVNGQNGMSRGLRSLFDMNENHIADLVGGGYNPPLSSQIIVASSLGLALILCAIQHFAFPGPFRQPPPRDRTQSIIGSTSEKDSSSFPQSDADRIRAAPGPIWRTSVLSLFRGPGRPSGPEPSQQASSSGKTRRGSDAYNYGQGVYTLPSELLRQQSQKQSNVTNSLPKLQRPRASAIPGRSPQFTGVGLRNFQDRPPAVRNNQPYANNSSPAIRYEGAQRATPLRPTPHTTPAHFGTPRDATAQSAVNPRAANGFNTPATNYPTAPRMPRFPPPMGVQRSGAALPPSANIQAFTPRSRTEKEVSRITVDSILDAYGGVTDTGYRYGGSRAGQEGRI</sequence>
<evidence type="ECO:0000259" key="7">
    <source>
        <dbReference type="Pfam" id="PF13886"/>
    </source>
</evidence>
<feature type="compositionally biased region" description="Polar residues" evidence="5">
    <location>
        <begin position="320"/>
        <end position="336"/>
    </location>
</feature>
<evidence type="ECO:0000256" key="3">
    <source>
        <dbReference type="ARBA" id="ARBA00022989"/>
    </source>
</evidence>
<feature type="region of interest" description="Disordered" evidence="5">
    <location>
        <begin position="309"/>
        <end position="389"/>
    </location>
</feature>
<keyword evidence="3 6" id="KW-1133">Transmembrane helix</keyword>
<dbReference type="Proteomes" id="UP000663827">
    <property type="component" value="Unassembled WGS sequence"/>
</dbReference>
<evidence type="ECO:0000256" key="5">
    <source>
        <dbReference type="SAM" id="MobiDB-lite"/>
    </source>
</evidence>
<dbReference type="Pfam" id="PF13886">
    <property type="entry name" value="TM7S3_TM198"/>
    <property type="match status" value="1"/>
</dbReference>
<keyword evidence="4 6" id="KW-0472">Membrane</keyword>
<evidence type="ECO:0000313" key="9">
    <source>
        <dbReference type="Proteomes" id="UP000663827"/>
    </source>
</evidence>
<proteinExistence type="predicted"/>
<dbReference type="InterPro" id="IPR025256">
    <property type="entry name" value="TM7S3/TM198-like_dom"/>
</dbReference>
<reference evidence="8" key="1">
    <citation type="submission" date="2021-01" db="EMBL/GenBank/DDBJ databases">
        <authorList>
            <person name="Kaushik A."/>
        </authorList>
    </citation>
    <scope>NUCLEOTIDE SEQUENCE</scope>
    <source>
        <strain evidence="8">AG5</strain>
    </source>
</reference>
<evidence type="ECO:0000256" key="1">
    <source>
        <dbReference type="ARBA" id="ARBA00004141"/>
    </source>
</evidence>
<feature type="transmembrane region" description="Helical" evidence="6">
    <location>
        <begin position="169"/>
        <end position="187"/>
    </location>
</feature>